<dbReference type="Proteomes" id="UP000014680">
    <property type="component" value="Unassembled WGS sequence"/>
</dbReference>
<evidence type="ECO:0008006" key="3">
    <source>
        <dbReference type="Google" id="ProtNLM"/>
    </source>
</evidence>
<dbReference type="RefSeq" id="XP_004255202.1">
    <property type="nucleotide sequence ID" value="XM_004255154.1"/>
</dbReference>
<dbReference type="OrthoDB" id="26504at2759"/>
<reference evidence="1 2" key="1">
    <citation type="submission" date="2012-10" db="EMBL/GenBank/DDBJ databases">
        <authorList>
            <person name="Zafar N."/>
            <person name="Inman J."/>
            <person name="Hall N."/>
            <person name="Lorenzi H."/>
            <person name="Caler E."/>
        </authorList>
    </citation>
    <scope>NUCLEOTIDE SEQUENCE [LARGE SCALE GENOMIC DNA]</scope>
    <source>
        <strain evidence="1 2">IP1</strain>
    </source>
</reference>
<dbReference type="SUPFAM" id="SSF52058">
    <property type="entry name" value="L domain-like"/>
    <property type="match status" value="1"/>
</dbReference>
<evidence type="ECO:0000313" key="2">
    <source>
        <dbReference type="Proteomes" id="UP000014680"/>
    </source>
</evidence>
<dbReference type="EMBL" id="KB206756">
    <property type="protein sequence ID" value="ELP88431.1"/>
    <property type="molecule type" value="Genomic_DNA"/>
</dbReference>
<dbReference type="AlphaFoldDB" id="A0A0A1U2Z0"/>
<dbReference type="KEGG" id="eiv:EIN_229640"/>
<dbReference type="OMA" id="INHKCQH"/>
<keyword evidence="2" id="KW-1185">Reference proteome</keyword>
<dbReference type="GeneID" id="14887277"/>
<proteinExistence type="predicted"/>
<name>A0A0A1U2Z0_ENTIV</name>
<gene>
    <name evidence="1" type="ORF">EIN_229640</name>
</gene>
<accession>A0A0A1U2Z0</accession>
<organism evidence="1 2">
    <name type="scientific">Entamoeba invadens IP1</name>
    <dbReference type="NCBI Taxonomy" id="370355"/>
    <lineage>
        <taxon>Eukaryota</taxon>
        <taxon>Amoebozoa</taxon>
        <taxon>Evosea</taxon>
        <taxon>Archamoebae</taxon>
        <taxon>Mastigamoebida</taxon>
        <taxon>Entamoebidae</taxon>
        <taxon>Entamoeba</taxon>
    </lineage>
</organism>
<dbReference type="InterPro" id="IPR032675">
    <property type="entry name" value="LRR_dom_sf"/>
</dbReference>
<protein>
    <recommendedName>
        <fullName evidence="3">F-box domain-containing protein</fullName>
    </recommendedName>
</protein>
<dbReference type="Gene3D" id="3.80.10.10">
    <property type="entry name" value="Ribonuclease Inhibitor"/>
    <property type="match status" value="2"/>
</dbReference>
<sequence>MATLSVLYLCQVFSYVETETLRIAIFINKKCYKVLQHTLQTLTNDINLPKIVHSCSSLCIVPTRINGDVSNSTFTKFDYKTLEHIKNDINVRTLIFSFDATTDYHFFSTVMNLIPLNRLNRLEFGTCDVGSDCIKMSAQKISKTQNCLKELNFWRDPGLLGRNSSQNEIEAISKLTQLEVMRCFAWSNTFTSLVNISSLNLHFKDDFNRFVDDFVTLKNLRILTVRSQNLKTYVSISRVVEITQLTTLDIVRTQIVKDPEILRLSACTNLKNVIVYMIESVSDEVSRLYQFFPQFSFQLQLYSVPLDGHKFPKFKETNESPSPKNLTPFHLTLFQREFTPKFARTFFNKFKQWPPNLYFKSYNIFNLSTLSRGKGLAETLMRLELHFITNLQNINSVNSFLFLTALSIRHCSIQQTEIIELTNLHFLKRFGVTDSNVIDLIQLSCLTSLTSFTLKNEEHFTNLLHHFALLPNLKQICLNNITTVEMEDVVSLAELTQIKHFTFDRNSIFENNHKLFATPFRTVAFVTPQ</sequence>
<dbReference type="VEuPathDB" id="AmoebaDB:EIN_229640"/>
<evidence type="ECO:0000313" key="1">
    <source>
        <dbReference type="EMBL" id="ELP88431.1"/>
    </source>
</evidence>